<evidence type="ECO:0000313" key="1">
    <source>
        <dbReference type="EMBL" id="CAG8729830.1"/>
    </source>
</evidence>
<sequence>MQQASLIQQSNFTQQLLFPGQHYMPTLFYNLFSTYNSFGIPFSTPIQLSSQQTLPTIKSFLKFQQKISVQLLAELSNEDFIKCDIDTIGACQTLRKYTAKYNIIPTLSCNK</sequence>
<evidence type="ECO:0000313" key="2">
    <source>
        <dbReference type="Proteomes" id="UP000789405"/>
    </source>
</evidence>
<protein>
    <submittedName>
        <fullName evidence="1">6696_t:CDS:1</fullName>
    </submittedName>
</protein>
<gene>
    <name evidence="1" type="ORF">DERYTH_LOCUS15022</name>
</gene>
<dbReference type="EMBL" id="CAJVPY010011802">
    <property type="protein sequence ID" value="CAG8729830.1"/>
    <property type="molecule type" value="Genomic_DNA"/>
</dbReference>
<dbReference type="OrthoDB" id="2439715at2759"/>
<keyword evidence="2" id="KW-1185">Reference proteome</keyword>
<dbReference type="Proteomes" id="UP000789405">
    <property type="component" value="Unassembled WGS sequence"/>
</dbReference>
<dbReference type="AlphaFoldDB" id="A0A9N9IC49"/>
<organism evidence="1 2">
    <name type="scientific">Dentiscutata erythropus</name>
    <dbReference type="NCBI Taxonomy" id="1348616"/>
    <lineage>
        <taxon>Eukaryota</taxon>
        <taxon>Fungi</taxon>
        <taxon>Fungi incertae sedis</taxon>
        <taxon>Mucoromycota</taxon>
        <taxon>Glomeromycotina</taxon>
        <taxon>Glomeromycetes</taxon>
        <taxon>Diversisporales</taxon>
        <taxon>Gigasporaceae</taxon>
        <taxon>Dentiscutata</taxon>
    </lineage>
</organism>
<accession>A0A9N9IC49</accession>
<name>A0A9N9IC49_9GLOM</name>
<reference evidence="1" key="1">
    <citation type="submission" date="2021-06" db="EMBL/GenBank/DDBJ databases">
        <authorList>
            <person name="Kallberg Y."/>
            <person name="Tangrot J."/>
            <person name="Rosling A."/>
        </authorList>
    </citation>
    <scope>NUCLEOTIDE SEQUENCE</scope>
    <source>
        <strain evidence="1">MA453B</strain>
    </source>
</reference>
<feature type="non-terminal residue" evidence="1">
    <location>
        <position position="1"/>
    </location>
</feature>
<proteinExistence type="predicted"/>
<comment type="caution">
    <text evidence="1">The sequence shown here is derived from an EMBL/GenBank/DDBJ whole genome shotgun (WGS) entry which is preliminary data.</text>
</comment>